<feature type="domain" description="Calcineurin-like phosphoesterase" evidence="1">
    <location>
        <begin position="1"/>
        <end position="218"/>
    </location>
</feature>
<dbReference type="PhylomeDB" id="A8A9V5"/>
<dbReference type="eggNOG" id="arCOG01145">
    <property type="taxonomic scope" value="Archaea"/>
</dbReference>
<dbReference type="InterPro" id="IPR004843">
    <property type="entry name" value="Calcineurin-like_PHP"/>
</dbReference>
<dbReference type="SUPFAM" id="SSF56300">
    <property type="entry name" value="Metallo-dependent phosphatases"/>
    <property type="match status" value="1"/>
</dbReference>
<dbReference type="PANTHER" id="PTHR12905">
    <property type="entry name" value="METALLOPHOSPHOESTERASE"/>
    <property type="match status" value="1"/>
</dbReference>
<sequence length="262" mass="29105">MRILHVSDLHGSVKAFELTKELYFKLGADLLVVSGDLTGKCVSNGKVTKCVWGRFKDPQRMGRELFLASGGYFVEASDTEVERNAPGLLARAAARRVKEWLEGLKDSGVKYFVIAGNVDHPYMDEVLEGDEATFFGLKFCGLSYVPYTPFGTYRETSEERIREMLPKERCDVLVSHSPPKGFLDYSNYREGGHVGSEAVREWIEKYQPTLSLHGHVHESRGTARLGKTLAVNPGSEAEHGALLYAVIDLDGEPVASLGEVRY</sequence>
<dbReference type="EMBL" id="CP000816">
    <property type="protein sequence ID" value="ABU81707.1"/>
    <property type="molecule type" value="Genomic_DNA"/>
</dbReference>
<evidence type="ECO:0000313" key="3">
    <source>
        <dbReference type="Proteomes" id="UP000000262"/>
    </source>
</evidence>
<organism evidence="2 3">
    <name type="scientific">Ignicoccus hospitalis (strain KIN4/I / DSM 18386 / JCM 14125)</name>
    <dbReference type="NCBI Taxonomy" id="453591"/>
    <lineage>
        <taxon>Archaea</taxon>
        <taxon>Thermoproteota</taxon>
        <taxon>Thermoprotei</taxon>
        <taxon>Desulfurococcales</taxon>
        <taxon>Desulfurococcaceae</taxon>
        <taxon>Ignicoccus</taxon>
    </lineage>
</organism>
<keyword evidence="3" id="KW-1185">Reference proteome</keyword>
<reference evidence="2 3" key="1">
    <citation type="journal article" date="2008" name="Genome Biol.">
        <title>A genomic analysis of the archaeal system Ignicoccus hospitalis-Nanoarchaeum equitans.</title>
        <authorList>
            <person name="Podar M."/>
            <person name="Anderson I."/>
            <person name="Makarova K.S."/>
            <person name="Elkins J.G."/>
            <person name="Ivanova N."/>
            <person name="Wall M.A."/>
            <person name="Lykidis A."/>
            <person name="Mavromatis K."/>
            <person name="Sun H."/>
            <person name="Hudson M.E."/>
            <person name="Chen W."/>
            <person name="Deciu C."/>
            <person name="Hutchison D."/>
            <person name="Eads J.R."/>
            <person name="Anderson A."/>
            <person name="Fernandes F."/>
            <person name="Szeto E."/>
            <person name="Lapidus A."/>
            <person name="Kyrpides N.C."/>
            <person name="Saier M.H.Jr."/>
            <person name="Richardson P.M."/>
            <person name="Rachel R."/>
            <person name="Huber H."/>
            <person name="Eisen J.A."/>
            <person name="Koonin E.V."/>
            <person name="Keller M."/>
            <person name="Stetter K.O."/>
        </authorList>
    </citation>
    <scope>NUCLEOTIDE SEQUENCE [LARGE SCALE GENOMIC DNA]</scope>
    <source>
        <strain evidence="3">KIN4/I / DSM 18386 / JCM 14125</strain>
    </source>
</reference>
<dbReference type="InterPro" id="IPR051693">
    <property type="entry name" value="UPF0046_metallophosphoest"/>
</dbReference>
<dbReference type="GeneID" id="5562931"/>
<dbReference type="GO" id="GO:0016787">
    <property type="term" value="F:hydrolase activity"/>
    <property type="evidence" value="ECO:0007669"/>
    <property type="project" value="InterPro"/>
</dbReference>
<protein>
    <submittedName>
        <fullName evidence="2">Metallophosphoesterase</fullName>
    </submittedName>
</protein>
<name>A8A9V5_IGNH4</name>
<dbReference type="KEGG" id="iho:Igni_0525"/>
<dbReference type="AlphaFoldDB" id="A8A9V5"/>
<proteinExistence type="predicted"/>
<dbReference type="HOGENOM" id="CLU_041441_5_0_2"/>
<dbReference type="Pfam" id="PF00149">
    <property type="entry name" value="Metallophos"/>
    <property type="match status" value="1"/>
</dbReference>
<dbReference type="InterPro" id="IPR029052">
    <property type="entry name" value="Metallo-depent_PP-like"/>
</dbReference>
<dbReference type="OrthoDB" id="50367at2157"/>
<evidence type="ECO:0000313" key="2">
    <source>
        <dbReference type="EMBL" id="ABU81707.1"/>
    </source>
</evidence>
<dbReference type="PANTHER" id="PTHR12905:SF0">
    <property type="entry name" value="CALCINEURIN-LIKE PHOSPHOESTERASE DOMAIN-CONTAINING PROTEIN"/>
    <property type="match status" value="1"/>
</dbReference>
<dbReference type="Gene3D" id="3.60.21.10">
    <property type="match status" value="1"/>
</dbReference>
<accession>A8A9V5</accession>
<dbReference type="RefSeq" id="WP_011998559.1">
    <property type="nucleotide sequence ID" value="NC_009776.1"/>
</dbReference>
<dbReference type="Proteomes" id="UP000000262">
    <property type="component" value="Chromosome"/>
</dbReference>
<evidence type="ECO:0000259" key="1">
    <source>
        <dbReference type="Pfam" id="PF00149"/>
    </source>
</evidence>
<gene>
    <name evidence="2" type="ordered locus">Igni_0525</name>
</gene>
<dbReference type="STRING" id="453591.Igni_0525"/>